<feature type="domain" description="Amino acid transporter transmembrane" evidence="8">
    <location>
        <begin position="65"/>
        <end position="458"/>
    </location>
</feature>
<evidence type="ECO:0000256" key="1">
    <source>
        <dbReference type="ARBA" id="ARBA00004141"/>
    </source>
</evidence>
<evidence type="ECO:0000259" key="8">
    <source>
        <dbReference type="Pfam" id="PF01490"/>
    </source>
</evidence>
<keyword evidence="3 7" id="KW-0812">Transmembrane</keyword>
<accession>A0AAF1BUL0</accession>
<dbReference type="Pfam" id="PF01490">
    <property type="entry name" value="Aa_trans"/>
    <property type="match status" value="1"/>
</dbReference>
<evidence type="ECO:0000313" key="10">
    <source>
        <dbReference type="Proteomes" id="UP000827549"/>
    </source>
</evidence>
<feature type="transmembrane region" description="Helical" evidence="7">
    <location>
        <begin position="438"/>
        <end position="460"/>
    </location>
</feature>
<keyword evidence="5 7" id="KW-0472">Membrane</keyword>
<gene>
    <name evidence="9" type="primary">mtr_29</name>
    <name evidence="9" type="ORF">LOC62_07G009701</name>
</gene>
<keyword evidence="10" id="KW-1185">Reference proteome</keyword>
<protein>
    <submittedName>
        <fullName evidence="9">N amino acid transport system protein</fullName>
    </submittedName>
</protein>
<evidence type="ECO:0000256" key="2">
    <source>
        <dbReference type="ARBA" id="ARBA00008066"/>
    </source>
</evidence>
<evidence type="ECO:0000256" key="5">
    <source>
        <dbReference type="ARBA" id="ARBA00023136"/>
    </source>
</evidence>
<comment type="similarity">
    <text evidence="2">Belongs to the amino acid/polyamine transporter 2 family.</text>
</comment>
<feature type="transmembrane region" description="Helical" evidence="7">
    <location>
        <begin position="94"/>
        <end position="114"/>
    </location>
</feature>
<dbReference type="Proteomes" id="UP000827549">
    <property type="component" value="Chromosome 7"/>
</dbReference>
<feature type="transmembrane region" description="Helical" evidence="7">
    <location>
        <begin position="248"/>
        <end position="272"/>
    </location>
</feature>
<dbReference type="EMBL" id="CP086720">
    <property type="protein sequence ID" value="WOO86218.1"/>
    <property type="molecule type" value="Genomic_DNA"/>
</dbReference>
<sequence length="484" mass="50937">MSAFTENSPKPPLLPAAGSTGSDSSVDGAAPRDVEKAAGEPDHAEDAVFGKLEGGKALDYRAVGAKGAFVLLVKVNLGLGVLGLPHAFGVLGLVPGILCILVIQTIFCYCALMIGRFKIAHPQVYTVSDAAAVFGGRWAKEFWFFALNLQMIFFVAAACVGVSTALNAVSAHGACTAIFIAVAGVLAFLFGSIPTLGAITWIGWAGLASILAAVFTVTVATGVQSRPSLAPATGPFDKNVKMFGDATFAQAMAAINQILFAYGSTPMFFGIASEMREPRKFTHSMVASIGFLTTVYLVVGVVVYHYCGQYVASPSLGSAGPLLKKICYGIAIPGLLASMTLFTHMASKNIFVRALAGSRHLAANTPTHWAAWLGITAGCALIGYVIASAIPIFDSLISIIGALVVPTLSVIPYTFMWWHDNYRYVPAGQRTLRKHLHFALNIVILAIAFFLTAAGTYGAVDDLINTTNNSGPWTCHDNSGTVKD</sequence>
<evidence type="ECO:0000256" key="3">
    <source>
        <dbReference type="ARBA" id="ARBA00022692"/>
    </source>
</evidence>
<dbReference type="RefSeq" id="XP_062632244.1">
    <property type="nucleotide sequence ID" value="XM_062776260.1"/>
</dbReference>
<dbReference type="GeneID" id="87812862"/>
<feature type="transmembrane region" description="Helical" evidence="7">
    <location>
        <begin position="169"/>
        <end position="190"/>
    </location>
</feature>
<reference evidence="9" key="1">
    <citation type="submission" date="2023-10" db="EMBL/GenBank/DDBJ databases">
        <authorList>
            <person name="Noh H."/>
        </authorList>
    </citation>
    <scope>NUCLEOTIDE SEQUENCE</scope>
    <source>
        <strain evidence="9">DUCC4014</strain>
    </source>
</reference>
<feature type="compositionally biased region" description="Basic and acidic residues" evidence="6">
    <location>
        <begin position="30"/>
        <end position="41"/>
    </location>
</feature>
<evidence type="ECO:0000256" key="7">
    <source>
        <dbReference type="SAM" id="Phobius"/>
    </source>
</evidence>
<organism evidence="9 10">
    <name type="scientific">Vanrija pseudolonga</name>
    <dbReference type="NCBI Taxonomy" id="143232"/>
    <lineage>
        <taxon>Eukaryota</taxon>
        <taxon>Fungi</taxon>
        <taxon>Dikarya</taxon>
        <taxon>Basidiomycota</taxon>
        <taxon>Agaricomycotina</taxon>
        <taxon>Tremellomycetes</taxon>
        <taxon>Trichosporonales</taxon>
        <taxon>Trichosporonaceae</taxon>
        <taxon>Vanrija</taxon>
    </lineage>
</organism>
<name>A0AAF1BUL0_9TREE</name>
<feature type="transmembrane region" description="Helical" evidence="7">
    <location>
        <begin position="68"/>
        <end position="88"/>
    </location>
</feature>
<dbReference type="AlphaFoldDB" id="A0AAF1BUL0"/>
<dbReference type="PANTHER" id="PTHR22950">
    <property type="entry name" value="AMINO ACID TRANSPORTER"/>
    <property type="match status" value="1"/>
</dbReference>
<dbReference type="InterPro" id="IPR013057">
    <property type="entry name" value="AA_transpt_TM"/>
</dbReference>
<feature type="transmembrane region" description="Helical" evidence="7">
    <location>
        <begin position="142"/>
        <end position="163"/>
    </location>
</feature>
<feature type="transmembrane region" description="Helical" evidence="7">
    <location>
        <begin position="202"/>
        <end position="223"/>
    </location>
</feature>
<comment type="subcellular location">
    <subcellularLocation>
        <location evidence="1">Membrane</location>
        <topology evidence="1">Multi-pass membrane protein</topology>
    </subcellularLocation>
</comment>
<dbReference type="GO" id="GO:0015179">
    <property type="term" value="F:L-amino acid transmembrane transporter activity"/>
    <property type="evidence" value="ECO:0007669"/>
    <property type="project" value="TreeGrafter"/>
</dbReference>
<proteinExistence type="inferred from homology"/>
<feature type="region of interest" description="Disordered" evidence="6">
    <location>
        <begin position="1"/>
        <end position="41"/>
    </location>
</feature>
<feature type="transmembrane region" description="Helical" evidence="7">
    <location>
        <begin position="368"/>
        <end position="390"/>
    </location>
</feature>
<feature type="transmembrane region" description="Helical" evidence="7">
    <location>
        <begin position="326"/>
        <end position="347"/>
    </location>
</feature>
<evidence type="ECO:0000256" key="6">
    <source>
        <dbReference type="SAM" id="MobiDB-lite"/>
    </source>
</evidence>
<dbReference type="GO" id="GO:0016020">
    <property type="term" value="C:membrane"/>
    <property type="evidence" value="ECO:0007669"/>
    <property type="project" value="UniProtKB-SubCell"/>
</dbReference>
<evidence type="ECO:0000313" key="9">
    <source>
        <dbReference type="EMBL" id="WOO86218.1"/>
    </source>
</evidence>
<evidence type="ECO:0000256" key="4">
    <source>
        <dbReference type="ARBA" id="ARBA00022989"/>
    </source>
</evidence>
<keyword evidence="4 7" id="KW-1133">Transmembrane helix</keyword>
<feature type="transmembrane region" description="Helical" evidence="7">
    <location>
        <begin position="396"/>
        <end position="418"/>
    </location>
</feature>
<feature type="transmembrane region" description="Helical" evidence="7">
    <location>
        <begin position="284"/>
        <end position="306"/>
    </location>
</feature>
<dbReference type="PANTHER" id="PTHR22950:SF683">
    <property type="entry name" value="AMINO ACID TRANSPORTER (EUROFUNG)"/>
    <property type="match status" value="1"/>
</dbReference>